<evidence type="ECO:0000313" key="1">
    <source>
        <dbReference type="EMBL" id="RRT38037.1"/>
    </source>
</evidence>
<name>A0A426XEX8_ENSVE</name>
<reference evidence="1 2" key="1">
    <citation type="journal article" date="2014" name="Agronomy (Basel)">
        <title>A Draft Genome Sequence for Ensete ventricosum, the Drought-Tolerant Tree Against Hunger.</title>
        <authorList>
            <person name="Harrison J."/>
            <person name="Moore K.A."/>
            <person name="Paszkiewicz K."/>
            <person name="Jones T."/>
            <person name="Grant M."/>
            <person name="Ambacheew D."/>
            <person name="Muzemil S."/>
            <person name="Studholme D.J."/>
        </authorList>
    </citation>
    <scope>NUCLEOTIDE SEQUENCE [LARGE SCALE GENOMIC DNA]</scope>
</reference>
<accession>A0A426XEX8</accession>
<sequence>MPCSRRRRSTTSTLIIPLFPRLTTCRCYLTSIAFRPRRLPPQLTLHHLSSNGQAHLGLNIKDGNTQTHICIIVLEKKLLRHTKIIIRLQEILDQLHPFMRRRYLIVILLKVMC</sequence>
<organism evidence="1 2">
    <name type="scientific">Ensete ventricosum</name>
    <name type="common">Abyssinian banana</name>
    <name type="synonym">Musa ensete</name>
    <dbReference type="NCBI Taxonomy" id="4639"/>
    <lineage>
        <taxon>Eukaryota</taxon>
        <taxon>Viridiplantae</taxon>
        <taxon>Streptophyta</taxon>
        <taxon>Embryophyta</taxon>
        <taxon>Tracheophyta</taxon>
        <taxon>Spermatophyta</taxon>
        <taxon>Magnoliopsida</taxon>
        <taxon>Liliopsida</taxon>
        <taxon>Zingiberales</taxon>
        <taxon>Musaceae</taxon>
        <taxon>Ensete</taxon>
    </lineage>
</organism>
<comment type="caution">
    <text evidence="1">The sequence shown here is derived from an EMBL/GenBank/DDBJ whole genome shotgun (WGS) entry which is preliminary data.</text>
</comment>
<dbReference type="EMBL" id="AMZH03021616">
    <property type="protein sequence ID" value="RRT38037.1"/>
    <property type="molecule type" value="Genomic_DNA"/>
</dbReference>
<feature type="non-terminal residue" evidence="1">
    <location>
        <position position="113"/>
    </location>
</feature>
<proteinExistence type="predicted"/>
<dbReference type="AlphaFoldDB" id="A0A426XEX8"/>
<evidence type="ECO:0000313" key="2">
    <source>
        <dbReference type="Proteomes" id="UP000287651"/>
    </source>
</evidence>
<dbReference type="Proteomes" id="UP000287651">
    <property type="component" value="Unassembled WGS sequence"/>
</dbReference>
<gene>
    <name evidence="1" type="ORF">B296_00056663</name>
</gene>
<protein>
    <submittedName>
        <fullName evidence="1">Uncharacterized protein</fullName>
    </submittedName>
</protein>